<evidence type="ECO:0000313" key="2">
    <source>
        <dbReference type="EMBL" id="SDE55235.1"/>
    </source>
</evidence>
<accession>A0A1G7DW44</accession>
<dbReference type="InterPro" id="IPR034660">
    <property type="entry name" value="DinB/YfiT-like"/>
</dbReference>
<dbReference type="InterPro" id="IPR024775">
    <property type="entry name" value="DinB-like"/>
</dbReference>
<dbReference type="AlphaFoldDB" id="A0A1G7DW44"/>
<gene>
    <name evidence="2" type="ORF">SAMN04487996_105354</name>
</gene>
<sequence>MNTQDETTALKAAREVFVKMVVSNWELQNQRLNGWLAKLPEERLAEPVAEGKNRAVYLLGHLIAVNDGMISLLGLGERLYPELDALFVQNPDRTFDEIPSVADLKAKWANLNAVLTGYFAELDPEEWFRKHNAISDEDFAREPHRNKLNILINRTNHEAYHLGQLIFLKA</sequence>
<evidence type="ECO:0000259" key="1">
    <source>
        <dbReference type="Pfam" id="PF12867"/>
    </source>
</evidence>
<dbReference type="OrthoDB" id="948294at2"/>
<organism evidence="2 3">
    <name type="scientific">Dyadobacter soli</name>
    <dbReference type="NCBI Taxonomy" id="659014"/>
    <lineage>
        <taxon>Bacteria</taxon>
        <taxon>Pseudomonadati</taxon>
        <taxon>Bacteroidota</taxon>
        <taxon>Cytophagia</taxon>
        <taxon>Cytophagales</taxon>
        <taxon>Spirosomataceae</taxon>
        <taxon>Dyadobacter</taxon>
    </lineage>
</organism>
<protein>
    <submittedName>
        <fullName evidence="2">DinB superfamily protein</fullName>
    </submittedName>
</protein>
<reference evidence="3" key="1">
    <citation type="submission" date="2016-10" db="EMBL/GenBank/DDBJ databases">
        <authorList>
            <person name="Varghese N."/>
            <person name="Submissions S."/>
        </authorList>
    </citation>
    <scope>NUCLEOTIDE SEQUENCE [LARGE SCALE GENOMIC DNA]</scope>
    <source>
        <strain evidence="3">DSM 25329</strain>
    </source>
</reference>
<dbReference type="SUPFAM" id="SSF109854">
    <property type="entry name" value="DinB/YfiT-like putative metalloenzymes"/>
    <property type="match status" value="1"/>
</dbReference>
<dbReference type="Proteomes" id="UP000198748">
    <property type="component" value="Unassembled WGS sequence"/>
</dbReference>
<proteinExistence type="predicted"/>
<keyword evidence="3" id="KW-1185">Reference proteome</keyword>
<name>A0A1G7DW44_9BACT</name>
<feature type="domain" description="DinB-like" evidence="1">
    <location>
        <begin position="26"/>
        <end position="165"/>
    </location>
</feature>
<dbReference type="EMBL" id="FNAN01000005">
    <property type="protein sequence ID" value="SDE55235.1"/>
    <property type="molecule type" value="Genomic_DNA"/>
</dbReference>
<dbReference type="Pfam" id="PF12867">
    <property type="entry name" value="DinB_2"/>
    <property type="match status" value="1"/>
</dbReference>
<dbReference type="Gene3D" id="1.20.120.450">
    <property type="entry name" value="dinb family like domain"/>
    <property type="match status" value="1"/>
</dbReference>
<dbReference type="STRING" id="659014.SAMN04487996_105354"/>
<dbReference type="RefSeq" id="WP_090148948.1">
    <property type="nucleotide sequence ID" value="NZ_FNAN01000005.1"/>
</dbReference>
<evidence type="ECO:0000313" key="3">
    <source>
        <dbReference type="Proteomes" id="UP000198748"/>
    </source>
</evidence>